<evidence type="ECO:0000256" key="1">
    <source>
        <dbReference type="ARBA" id="ARBA00004123"/>
    </source>
</evidence>
<accession>A0AAJ0CTU4</accession>
<evidence type="ECO:0000313" key="3">
    <source>
        <dbReference type="EMBL" id="KAK2606464.1"/>
    </source>
</evidence>
<dbReference type="AlphaFoldDB" id="A0AAJ0CTU4"/>
<dbReference type="EMBL" id="JASWJB010000040">
    <property type="protein sequence ID" value="KAK2606464.1"/>
    <property type="molecule type" value="Genomic_DNA"/>
</dbReference>
<dbReference type="GO" id="GO:0005634">
    <property type="term" value="C:nucleus"/>
    <property type="evidence" value="ECO:0007669"/>
    <property type="project" value="UniProtKB-SubCell"/>
</dbReference>
<comment type="subcellular location">
    <subcellularLocation>
        <location evidence="1">Nucleus</location>
    </subcellularLocation>
</comment>
<dbReference type="Pfam" id="PF11951">
    <property type="entry name" value="Fungal_trans_2"/>
    <property type="match status" value="1"/>
</dbReference>
<dbReference type="PANTHER" id="PTHR37534">
    <property type="entry name" value="TRANSCRIPTIONAL ACTIVATOR PROTEIN UGA3"/>
    <property type="match status" value="1"/>
</dbReference>
<evidence type="ECO:0000313" key="4">
    <source>
        <dbReference type="Proteomes" id="UP001251528"/>
    </source>
</evidence>
<dbReference type="Proteomes" id="UP001251528">
    <property type="component" value="Unassembled WGS sequence"/>
</dbReference>
<name>A0AAJ0CTU4_9HYPO</name>
<dbReference type="PANTHER" id="PTHR37534:SF46">
    <property type="entry name" value="ZN(II)2CYS6 TRANSCRIPTION FACTOR (EUROFUNG)"/>
    <property type="match status" value="1"/>
</dbReference>
<keyword evidence="2" id="KW-0539">Nucleus</keyword>
<keyword evidence="4" id="KW-1185">Reference proteome</keyword>
<gene>
    <name evidence="3" type="ORF">QQS21_003157</name>
</gene>
<sequence>MCQQAGLSCPGYAPQLLWASDVSGHYLEESGNDVAKRRFPLLSGRSQVTTIRSQGSSSGAEKERESMSGVLDKSIDSQAAEDVLISLDAAIRRVRNNEDFDVCIGPFGAFQIAKTRNRPKYIDSSSSTVISNQGDKFNAMVDSYADTTQSDEWIFELDQVDLGALDMSMEINMDHVVNQSSDQAAQQLSGVDTSLELYLNTLPCTEIRTEPRVGGECPPASEGIRYEGDNEYEDGTSNTLLLASSPTQSSAKCGLLEGAPTLLRYYKKHIDAMTAAIKARRTSPWQLVFLPCAFQIFAELTLLGTASNVRKAILYAVLSKSALHFHRTQADQKNSDHWRDVGTQHETSARYYLDMALKLDMVEFEETEYEHLLMALLIMALTSIFRDGKGPRYLLDAERLMRFQGHHGPRALHTRILHHVYTYLRVIAESIPAVEQQSCDGAVVQGDHFKSRTFRIGQGALNVGLDPDYEKTAEIGYGDFHLEIQGRWPETLHYTIHGVPESLMTLLAQTTSLANEIAHLEQRIDHDTNLSRELKRHTKTLEKRVWSWCLDVELRLTSSQQGNQANVSLIEHPQTQFMIGALHQALVVYFYRRVYDVSPRLLQDNILKALAHLEACLEHLAADEDFTPSLAWAAFITASEAVSAEVRARALKCVDIIDEIGFHFTSGKSKDAIISTWENQKSLGTV</sequence>
<evidence type="ECO:0000256" key="2">
    <source>
        <dbReference type="ARBA" id="ARBA00023242"/>
    </source>
</evidence>
<protein>
    <submittedName>
        <fullName evidence="3">Uncharacterized protein</fullName>
    </submittedName>
</protein>
<dbReference type="InterPro" id="IPR021858">
    <property type="entry name" value="Fun_TF"/>
</dbReference>
<proteinExistence type="predicted"/>
<organism evidence="3 4">
    <name type="scientific">Conoideocrella luteorostrata</name>
    <dbReference type="NCBI Taxonomy" id="1105319"/>
    <lineage>
        <taxon>Eukaryota</taxon>
        <taxon>Fungi</taxon>
        <taxon>Dikarya</taxon>
        <taxon>Ascomycota</taxon>
        <taxon>Pezizomycotina</taxon>
        <taxon>Sordariomycetes</taxon>
        <taxon>Hypocreomycetidae</taxon>
        <taxon>Hypocreales</taxon>
        <taxon>Clavicipitaceae</taxon>
        <taxon>Conoideocrella</taxon>
    </lineage>
</organism>
<comment type="caution">
    <text evidence="3">The sequence shown here is derived from an EMBL/GenBank/DDBJ whole genome shotgun (WGS) entry which is preliminary data.</text>
</comment>
<reference evidence="3" key="1">
    <citation type="submission" date="2023-06" db="EMBL/GenBank/DDBJ databases">
        <title>Conoideocrella luteorostrata (Hypocreales: Clavicipitaceae), a potential biocontrol fungus for elongate hemlock scale in United States Christmas tree production areas.</title>
        <authorList>
            <person name="Barrett H."/>
            <person name="Lovett B."/>
            <person name="Macias A.M."/>
            <person name="Stajich J.E."/>
            <person name="Kasson M.T."/>
        </authorList>
    </citation>
    <scope>NUCLEOTIDE SEQUENCE</scope>
    <source>
        <strain evidence="3">ARSEF 14590</strain>
    </source>
</reference>